<evidence type="ECO:0000256" key="2">
    <source>
        <dbReference type="SAM" id="MobiDB-lite"/>
    </source>
</evidence>
<gene>
    <name evidence="4" type="ORF">VAT7223_01567</name>
</gene>
<dbReference type="GO" id="GO:0000160">
    <property type="term" value="P:phosphorelay signal transduction system"/>
    <property type="evidence" value="ECO:0007669"/>
    <property type="project" value="UniProtKB-KW"/>
</dbReference>
<evidence type="ECO:0000259" key="3">
    <source>
        <dbReference type="Pfam" id="PF01627"/>
    </source>
</evidence>
<evidence type="ECO:0000313" key="4">
    <source>
        <dbReference type="EMBL" id="SBS63254.1"/>
    </source>
</evidence>
<dbReference type="InterPro" id="IPR036641">
    <property type="entry name" value="HPT_dom_sf"/>
</dbReference>
<reference evidence="5" key="1">
    <citation type="submission" date="2016-06" db="EMBL/GenBank/DDBJ databases">
        <authorList>
            <person name="Rodrigo-Torres Lidia"/>
            <person name="Arahal R.David."/>
        </authorList>
    </citation>
    <scope>NUCLEOTIDE SEQUENCE [LARGE SCALE GENOMIC DNA]</scope>
    <source>
        <strain evidence="5">CECT 7223</strain>
    </source>
</reference>
<sequence length="162" mass="17763">MSETFDNLMQDEWVTLERNLHTLKSMAASIGGLQLAEQLGGLESKAHNKACDEQDLKQAELGLIELIKTVESSFDGSGAQGAETACTQETEVRSADASNSPNITQEQRAKLYSLLDAYDNDATQYVTELLAQYPHSAVLKDVQSALDNYDFERAQEVLSASE</sequence>
<feature type="domain" description="HPt" evidence="3">
    <location>
        <begin position="8"/>
        <end position="63"/>
    </location>
</feature>
<feature type="region of interest" description="Disordered" evidence="2">
    <location>
        <begin position="74"/>
        <end position="103"/>
    </location>
</feature>
<organism evidence="4 5">
    <name type="scientific">Vibrio atlanticus</name>
    <dbReference type="NCBI Taxonomy" id="693153"/>
    <lineage>
        <taxon>Bacteria</taxon>
        <taxon>Pseudomonadati</taxon>
        <taxon>Pseudomonadota</taxon>
        <taxon>Gammaproteobacteria</taxon>
        <taxon>Vibrionales</taxon>
        <taxon>Vibrionaceae</taxon>
        <taxon>Vibrio</taxon>
    </lineage>
</organism>
<dbReference type="EMBL" id="FLQP01000020">
    <property type="protein sequence ID" value="SBS63254.1"/>
    <property type="molecule type" value="Genomic_DNA"/>
</dbReference>
<dbReference type="GO" id="GO:0004672">
    <property type="term" value="F:protein kinase activity"/>
    <property type="evidence" value="ECO:0007669"/>
    <property type="project" value="UniProtKB-ARBA"/>
</dbReference>
<dbReference type="Proteomes" id="UP000092876">
    <property type="component" value="Unassembled WGS sequence"/>
</dbReference>
<evidence type="ECO:0000256" key="1">
    <source>
        <dbReference type="ARBA" id="ARBA00023012"/>
    </source>
</evidence>
<dbReference type="InterPro" id="IPR008207">
    <property type="entry name" value="Sig_transdc_His_kin_Hpt_dom"/>
</dbReference>
<dbReference type="Gene3D" id="1.20.120.160">
    <property type="entry name" value="HPT domain"/>
    <property type="match status" value="1"/>
</dbReference>
<proteinExistence type="predicted"/>
<dbReference type="AlphaFoldDB" id="A0A1C3IP47"/>
<accession>A0A1C3IP47</accession>
<keyword evidence="1" id="KW-0902">Two-component regulatory system</keyword>
<name>A0A1C3IP47_9VIBR</name>
<dbReference type="Pfam" id="PF01627">
    <property type="entry name" value="Hpt"/>
    <property type="match status" value="1"/>
</dbReference>
<evidence type="ECO:0000313" key="5">
    <source>
        <dbReference type="Proteomes" id="UP000092876"/>
    </source>
</evidence>
<protein>
    <recommendedName>
        <fullName evidence="3">HPt domain-containing protein</fullName>
    </recommendedName>
</protein>
<dbReference type="SUPFAM" id="SSF47226">
    <property type="entry name" value="Histidine-containing phosphotransfer domain, HPT domain"/>
    <property type="match status" value="1"/>
</dbReference>